<evidence type="ECO:0000259" key="7">
    <source>
        <dbReference type="PROSITE" id="PS50949"/>
    </source>
</evidence>
<organism evidence="8 9">
    <name type="scientific">Streptomyces fructofermentans</name>
    <dbReference type="NCBI Taxonomy" id="152141"/>
    <lineage>
        <taxon>Bacteria</taxon>
        <taxon>Bacillati</taxon>
        <taxon>Actinomycetota</taxon>
        <taxon>Actinomycetes</taxon>
        <taxon>Kitasatosporales</taxon>
        <taxon>Streptomycetaceae</taxon>
        <taxon>Streptomyces</taxon>
    </lineage>
</organism>
<dbReference type="PANTHER" id="PTHR46577:SF1">
    <property type="entry name" value="HTH-TYPE TRANSCRIPTIONAL REGULATORY PROTEIN GABR"/>
    <property type="match status" value="1"/>
</dbReference>
<proteinExistence type="inferred from homology"/>
<dbReference type="AlphaFoldDB" id="A0A918N5E2"/>
<dbReference type="Proteomes" id="UP000645555">
    <property type="component" value="Unassembled WGS sequence"/>
</dbReference>
<comment type="caution">
    <text evidence="8">The sequence shown here is derived from an EMBL/GenBank/DDBJ whole genome shotgun (WGS) entry which is preliminary data.</text>
</comment>
<dbReference type="SUPFAM" id="SSF46785">
    <property type="entry name" value="Winged helix' DNA-binding domain"/>
    <property type="match status" value="1"/>
</dbReference>
<gene>
    <name evidence="8" type="ORF">GCM10010515_01220</name>
</gene>
<dbReference type="Pfam" id="PF00392">
    <property type="entry name" value="GntR"/>
    <property type="match status" value="1"/>
</dbReference>
<dbReference type="PANTHER" id="PTHR46577">
    <property type="entry name" value="HTH-TYPE TRANSCRIPTIONAL REGULATORY PROTEIN GABR"/>
    <property type="match status" value="1"/>
</dbReference>
<dbReference type="CDD" id="cd07377">
    <property type="entry name" value="WHTH_GntR"/>
    <property type="match status" value="1"/>
</dbReference>
<dbReference type="Gene3D" id="1.10.10.10">
    <property type="entry name" value="Winged helix-like DNA-binding domain superfamily/Winged helix DNA-binding domain"/>
    <property type="match status" value="1"/>
</dbReference>
<keyword evidence="5" id="KW-0804">Transcription</keyword>
<evidence type="ECO:0000256" key="3">
    <source>
        <dbReference type="ARBA" id="ARBA00023015"/>
    </source>
</evidence>
<evidence type="ECO:0000256" key="2">
    <source>
        <dbReference type="ARBA" id="ARBA00022898"/>
    </source>
</evidence>
<dbReference type="Gene3D" id="3.40.640.10">
    <property type="entry name" value="Type I PLP-dependent aspartate aminotransferase-like (Major domain)"/>
    <property type="match status" value="1"/>
</dbReference>
<dbReference type="InterPro" id="IPR036390">
    <property type="entry name" value="WH_DNA-bd_sf"/>
</dbReference>
<evidence type="ECO:0000313" key="9">
    <source>
        <dbReference type="Proteomes" id="UP000645555"/>
    </source>
</evidence>
<dbReference type="PRINTS" id="PR00035">
    <property type="entry name" value="HTHGNTR"/>
</dbReference>
<dbReference type="RefSeq" id="WP_190033254.1">
    <property type="nucleotide sequence ID" value="NZ_BMWD01000001.1"/>
</dbReference>
<dbReference type="InterPro" id="IPR036388">
    <property type="entry name" value="WH-like_DNA-bd_sf"/>
</dbReference>
<dbReference type="InterPro" id="IPR015424">
    <property type="entry name" value="PyrdxlP-dep_Trfase"/>
</dbReference>
<accession>A0A918N5E2</accession>
<feature type="compositionally biased region" description="Gly residues" evidence="6">
    <location>
        <begin position="196"/>
        <end position="214"/>
    </location>
</feature>
<keyword evidence="4" id="KW-0238">DNA-binding</keyword>
<dbReference type="InterPro" id="IPR015421">
    <property type="entry name" value="PyrdxlP-dep_Trfase_major"/>
</dbReference>
<reference evidence="8" key="1">
    <citation type="journal article" date="2014" name="Int. J. Syst. Evol. Microbiol.">
        <title>Complete genome sequence of Corynebacterium casei LMG S-19264T (=DSM 44701T), isolated from a smear-ripened cheese.</title>
        <authorList>
            <consortium name="US DOE Joint Genome Institute (JGI-PGF)"/>
            <person name="Walter F."/>
            <person name="Albersmeier A."/>
            <person name="Kalinowski J."/>
            <person name="Ruckert C."/>
        </authorList>
    </citation>
    <scope>NUCLEOTIDE SEQUENCE</scope>
    <source>
        <strain evidence="8">JCM 4956</strain>
    </source>
</reference>
<dbReference type="CDD" id="cd00609">
    <property type="entry name" value="AAT_like"/>
    <property type="match status" value="1"/>
</dbReference>
<dbReference type="GO" id="GO:0003700">
    <property type="term" value="F:DNA-binding transcription factor activity"/>
    <property type="evidence" value="ECO:0007669"/>
    <property type="project" value="InterPro"/>
</dbReference>
<name>A0A918N5E2_9ACTN</name>
<evidence type="ECO:0000256" key="6">
    <source>
        <dbReference type="SAM" id="MobiDB-lite"/>
    </source>
</evidence>
<evidence type="ECO:0000256" key="4">
    <source>
        <dbReference type="ARBA" id="ARBA00023125"/>
    </source>
</evidence>
<keyword evidence="3" id="KW-0805">Transcription regulation</keyword>
<dbReference type="InterPro" id="IPR051446">
    <property type="entry name" value="HTH_trans_reg/aminotransferase"/>
</dbReference>
<dbReference type="Pfam" id="PF00155">
    <property type="entry name" value="Aminotran_1_2"/>
    <property type="match status" value="2"/>
</dbReference>
<dbReference type="GO" id="GO:0030170">
    <property type="term" value="F:pyridoxal phosphate binding"/>
    <property type="evidence" value="ECO:0007669"/>
    <property type="project" value="InterPro"/>
</dbReference>
<keyword evidence="9" id="KW-1185">Reference proteome</keyword>
<dbReference type="PROSITE" id="PS50949">
    <property type="entry name" value="HTH_GNTR"/>
    <property type="match status" value="1"/>
</dbReference>
<evidence type="ECO:0000256" key="1">
    <source>
        <dbReference type="ARBA" id="ARBA00005384"/>
    </source>
</evidence>
<evidence type="ECO:0000256" key="5">
    <source>
        <dbReference type="ARBA" id="ARBA00023163"/>
    </source>
</evidence>
<feature type="region of interest" description="Disordered" evidence="6">
    <location>
        <begin position="194"/>
        <end position="214"/>
    </location>
</feature>
<dbReference type="GO" id="GO:0003677">
    <property type="term" value="F:DNA binding"/>
    <property type="evidence" value="ECO:0007669"/>
    <property type="project" value="UniProtKB-KW"/>
</dbReference>
<dbReference type="SMART" id="SM00345">
    <property type="entry name" value="HTH_GNTR"/>
    <property type="match status" value="1"/>
</dbReference>
<dbReference type="EMBL" id="BMWD01000001">
    <property type="protein sequence ID" value="GGX38733.1"/>
    <property type="molecule type" value="Genomic_DNA"/>
</dbReference>
<comment type="similarity">
    <text evidence="1">In the C-terminal section; belongs to the class-I pyridoxal-phosphate-dependent aminotransferase family.</text>
</comment>
<dbReference type="SUPFAM" id="SSF53383">
    <property type="entry name" value="PLP-dependent transferases"/>
    <property type="match status" value="1"/>
</dbReference>
<evidence type="ECO:0000313" key="8">
    <source>
        <dbReference type="EMBL" id="GGX38733.1"/>
    </source>
</evidence>
<dbReference type="InterPro" id="IPR000524">
    <property type="entry name" value="Tscrpt_reg_HTH_GntR"/>
</dbReference>
<keyword evidence="2" id="KW-0663">Pyridoxal phosphate</keyword>
<feature type="domain" description="HTH gntR-type" evidence="7">
    <location>
        <begin position="21"/>
        <end position="89"/>
    </location>
</feature>
<reference evidence="8" key="2">
    <citation type="submission" date="2020-09" db="EMBL/GenBank/DDBJ databases">
        <authorList>
            <person name="Sun Q."/>
            <person name="Ohkuma M."/>
        </authorList>
    </citation>
    <scope>NUCLEOTIDE SEQUENCE</scope>
    <source>
        <strain evidence="8">JCM 4956</strain>
    </source>
</reference>
<protein>
    <submittedName>
        <fullName evidence="8">GntR family transcriptional regulator</fullName>
    </submittedName>
</protein>
<sequence>MAESWATLGVDLHVDVTRTGSGLRRGLTDALREAVRGGRLPPGTRLPSSRSLAADLGVARNTVADAYADLVAEGWLTARQGSGTRVADRSVVAPASAAPRPRLSRGPVHDLVPGTPDLASFPRAAWLKASRRALAAAPYDVLGYGDPRGRVELRTALAGYLARARGVRADPERIVICSGFAHGLMLLGGVLSRPGPGRGPGSGSGPRSGSSGSGEGVLAVESYGLDVHWDLVARTGLRSAALPFDELGTRTDGLTGGAGGVRGVLLTPAHQFPMGVPLHPDRRAAVVDWARRTGGLILEDDYDGEFRYDRQPVGALQGLDPDRVVYMGTASKSLAPGLRLGWLVLPPHLAAEVTAAKGAADWACGVLDQLTLAEFITSGAYDRHVRAARLRYRRRRDQLVAALAARAPSVTATGIAAGLHAVLRLPPGTEESVVRAAVWQGLALHGLADYRRPDASAPHVDALVVGYGTPSDSGWAGALEALCRVLP</sequence>
<dbReference type="InterPro" id="IPR004839">
    <property type="entry name" value="Aminotransferase_I/II_large"/>
</dbReference>